<evidence type="ECO:0000313" key="1">
    <source>
        <dbReference type="EMBL" id="MCI94174.1"/>
    </source>
</evidence>
<name>A0A392W0H1_9FABA</name>
<organism evidence="1 2">
    <name type="scientific">Trifolium medium</name>
    <dbReference type="NCBI Taxonomy" id="97028"/>
    <lineage>
        <taxon>Eukaryota</taxon>
        <taxon>Viridiplantae</taxon>
        <taxon>Streptophyta</taxon>
        <taxon>Embryophyta</taxon>
        <taxon>Tracheophyta</taxon>
        <taxon>Spermatophyta</taxon>
        <taxon>Magnoliopsida</taxon>
        <taxon>eudicotyledons</taxon>
        <taxon>Gunneridae</taxon>
        <taxon>Pentapetalae</taxon>
        <taxon>rosids</taxon>
        <taxon>fabids</taxon>
        <taxon>Fabales</taxon>
        <taxon>Fabaceae</taxon>
        <taxon>Papilionoideae</taxon>
        <taxon>50 kb inversion clade</taxon>
        <taxon>NPAAA clade</taxon>
        <taxon>Hologalegina</taxon>
        <taxon>IRL clade</taxon>
        <taxon>Trifolieae</taxon>
        <taxon>Trifolium</taxon>
    </lineage>
</organism>
<comment type="caution">
    <text evidence="1">The sequence shown here is derived from an EMBL/GenBank/DDBJ whole genome shotgun (WGS) entry which is preliminary data.</text>
</comment>
<dbReference type="EMBL" id="LXQA011349187">
    <property type="protein sequence ID" value="MCI94174.1"/>
    <property type="molecule type" value="Genomic_DNA"/>
</dbReference>
<sequence>AFVKQADAVEVGKPFTPVDIAISVANDFDASARAIPDTT</sequence>
<dbReference type="AlphaFoldDB" id="A0A392W0H1"/>
<protein>
    <submittedName>
        <fullName evidence="1">Uncharacterized protein</fullName>
    </submittedName>
</protein>
<feature type="non-terminal residue" evidence="1">
    <location>
        <position position="1"/>
    </location>
</feature>
<proteinExistence type="predicted"/>
<accession>A0A392W0H1</accession>
<dbReference type="Proteomes" id="UP000265520">
    <property type="component" value="Unassembled WGS sequence"/>
</dbReference>
<keyword evidence="2" id="KW-1185">Reference proteome</keyword>
<reference evidence="1 2" key="1">
    <citation type="journal article" date="2018" name="Front. Plant Sci.">
        <title>Red Clover (Trifolium pratense) and Zigzag Clover (T. medium) - A Picture of Genomic Similarities and Differences.</title>
        <authorList>
            <person name="Dluhosova J."/>
            <person name="Istvanek J."/>
            <person name="Nedelnik J."/>
            <person name="Repkova J."/>
        </authorList>
    </citation>
    <scope>NUCLEOTIDE SEQUENCE [LARGE SCALE GENOMIC DNA]</scope>
    <source>
        <strain evidence="2">cv. 10/8</strain>
        <tissue evidence="1">Leaf</tissue>
    </source>
</reference>
<evidence type="ECO:0000313" key="2">
    <source>
        <dbReference type="Proteomes" id="UP000265520"/>
    </source>
</evidence>